<sequence length="135" mass="15424">MDTPIVVLLNRIQTVLQSNVWYYWGRRSSFPGLNYIHVEAGDPEAYGELAADVFRAMKLPIEDLQAIFLGQRLQDWEGDEYTDLGACAISHDEGWSRLAVLTKKTIRLIHHHGDFDGQTVGIYYPSGEVQRLKKM</sequence>
<reference evidence="1 2" key="1">
    <citation type="journal article" date="2016" name="Nat. Commun.">
        <title>Thousands of microbial genomes shed light on interconnected biogeochemical processes in an aquifer system.</title>
        <authorList>
            <person name="Anantharaman K."/>
            <person name="Brown C.T."/>
            <person name="Hug L.A."/>
            <person name="Sharon I."/>
            <person name="Castelle C.J."/>
            <person name="Probst A.J."/>
            <person name="Thomas B.C."/>
            <person name="Singh A."/>
            <person name="Wilkins M.J."/>
            <person name="Karaoz U."/>
            <person name="Brodie E.L."/>
            <person name="Williams K.H."/>
            <person name="Hubbard S.S."/>
            <person name="Banfield J.F."/>
        </authorList>
    </citation>
    <scope>NUCLEOTIDE SEQUENCE [LARGE SCALE GENOMIC DNA]</scope>
</reference>
<proteinExistence type="predicted"/>
<evidence type="ECO:0000313" key="2">
    <source>
        <dbReference type="Proteomes" id="UP000178510"/>
    </source>
</evidence>
<dbReference type="EMBL" id="MHQM01000039">
    <property type="protein sequence ID" value="OHA02725.1"/>
    <property type="molecule type" value="Genomic_DNA"/>
</dbReference>
<dbReference type="AlphaFoldDB" id="A0A1G2KTD3"/>
<comment type="caution">
    <text evidence="1">The sequence shown here is derived from an EMBL/GenBank/DDBJ whole genome shotgun (WGS) entry which is preliminary data.</text>
</comment>
<gene>
    <name evidence="1" type="ORF">A3J58_02585</name>
</gene>
<dbReference type="Proteomes" id="UP000178510">
    <property type="component" value="Unassembled WGS sequence"/>
</dbReference>
<organism evidence="1 2">
    <name type="scientific">Candidatus Sungbacteria bacterium RIFCSPHIGHO2_02_FULL_52_23</name>
    <dbReference type="NCBI Taxonomy" id="1802274"/>
    <lineage>
        <taxon>Bacteria</taxon>
        <taxon>Candidatus Sungiibacteriota</taxon>
    </lineage>
</organism>
<accession>A0A1G2KTD3</accession>
<name>A0A1G2KTD3_9BACT</name>
<evidence type="ECO:0000313" key="1">
    <source>
        <dbReference type="EMBL" id="OHA02725.1"/>
    </source>
</evidence>
<protein>
    <submittedName>
        <fullName evidence="1">Uncharacterized protein</fullName>
    </submittedName>
</protein>
<dbReference type="STRING" id="1802274.A3J58_02585"/>